<evidence type="ECO:0000313" key="7">
    <source>
        <dbReference type="Proteomes" id="UP001196509"/>
    </source>
</evidence>
<dbReference type="Pfam" id="PF00496">
    <property type="entry name" value="SBP_bac_5"/>
    <property type="match status" value="1"/>
</dbReference>
<gene>
    <name evidence="6" type="ORF">K1W69_20875</name>
</gene>
<dbReference type="GO" id="GO:0015833">
    <property type="term" value="P:peptide transport"/>
    <property type="evidence" value="ECO:0007669"/>
    <property type="project" value="TreeGrafter"/>
</dbReference>
<dbReference type="InterPro" id="IPR006311">
    <property type="entry name" value="TAT_signal"/>
</dbReference>
<dbReference type="InterPro" id="IPR019546">
    <property type="entry name" value="TAT_signal_bac_arc"/>
</dbReference>
<evidence type="ECO:0000256" key="3">
    <source>
        <dbReference type="ARBA" id="ARBA00022729"/>
    </source>
</evidence>
<dbReference type="SUPFAM" id="SSF53850">
    <property type="entry name" value="Periplasmic binding protein-like II"/>
    <property type="match status" value="1"/>
</dbReference>
<dbReference type="GO" id="GO:0030288">
    <property type="term" value="C:outer membrane-bounded periplasmic space"/>
    <property type="evidence" value="ECO:0007669"/>
    <property type="project" value="UniProtKB-ARBA"/>
</dbReference>
<dbReference type="EMBL" id="JAICBX010000004">
    <property type="protein sequence ID" value="MBW8639660.1"/>
    <property type="molecule type" value="Genomic_DNA"/>
</dbReference>
<reference evidence="6" key="1">
    <citation type="submission" date="2021-08" db="EMBL/GenBank/DDBJ databases">
        <title>Hoeflea bacterium WL0058 sp. nov., isolated from the sediment.</title>
        <authorList>
            <person name="Wang L."/>
            <person name="Zhang D."/>
        </authorList>
    </citation>
    <scope>NUCLEOTIDE SEQUENCE</scope>
    <source>
        <strain evidence="6">WL0058</strain>
    </source>
</reference>
<feature type="chain" id="PRO_5042198944" evidence="4">
    <location>
        <begin position="34"/>
        <end position="524"/>
    </location>
</feature>
<accession>A0AAE2ZRU1</accession>
<evidence type="ECO:0000313" key="6">
    <source>
        <dbReference type="EMBL" id="MBW8639660.1"/>
    </source>
</evidence>
<dbReference type="GO" id="GO:1904680">
    <property type="term" value="F:peptide transmembrane transporter activity"/>
    <property type="evidence" value="ECO:0007669"/>
    <property type="project" value="TreeGrafter"/>
</dbReference>
<evidence type="ECO:0000259" key="5">
    <source>
        <dbReference type="Pfam" id="PF00496"/>
    </source>
</evidence>
<dbReference type="RefSeq" id="WP_220230375.1">
    <property type="nucleotide sequence ID" value="NZ_JAICBX010000004.1"/>
</dbReference>
<feature type="domain" description="Solute-binding protein family 5" evidence="5">
    <location>
        <begin position="88"/>
        <end position="435"/>
    </location>
</feature>
<keyword evidence="3 4" id="KW-0732">Signal</keyword>
<dbReference type="Gene3D" id="3.10.105.10">
    <property type="entry name" value="Dipeptide-binding Protein, Domain 3"/>
    <property type="match status" value="1"/>
</dbReference>
<dbReference type="PROSITE" id="PS51318">
    <property type="entry name" value="TAT"/>
    <property type="match status" value="1"/>
</dbReference>
<dbReference type="InterPro" id="IPR039424">
    <property type="entry name" value="SBP_5"/>
</dbReference>
<dbReference type="Gene3D" id="3.40.190.10">
    <property type="entry name" value="Periplasmic binding protein-like II"/>
    <property type="match status" value="1"/>
</dbReference>
<dbReference type="InterPro" id="IPR000914">
    <property type="entry name" value="SBP_5_dom"/>
</dbReference>
<dbReference type="PIRSF" id="PIRSF002741">
    <property type="entry name" value="MppA"/>
    <property type="match status" value="1"/>
</dbReference>
<evidence type="ECO:0000256" key="4">
    <source>
        <dbReference type="SAM" id="SignalP"/>
    </source>
</evidence>
<organism evidence="6 7">
    <name type="scientific">Flavimaribacter sediminis</name>
    <dbReference type="NCBI Taxonomy" id="2865987"/>
    <lineage>
        <taxon>Bacteria</taxon>
        <taxon>Pseudomonadati</taxon>
        <taxon>Pseudomonadota</taxon>
        <taxon>Alphaproteobacteria</taxon>
        <taxon>Hyphomicrobiales</taxon>
        <taxon>Rhizobiaceae</taxon>
        <taxon>Flavimaribacter</taxon>
    </lineage>
</organism>
<proteinExistence type="inferred from homology"/>
<dbReference type="NCBIfam" id="TIGR01409">
    <property type="entry name" value="TAT_signal_seq"/>
    <property type="match status" value="1"/>
</dbReference>
<dbReference type="InterPro" id="IPR030678">
    <property type="entry name" value="Peptide/Ni-bd"/>
</dbReference>
<dbReference type="PANTHER" id="PTHR30290">
    <property type="entry name" value="PERIPLASMIC BINDING COMPONENT OF ABC TRANSPORTER"/>
    <property type="match status" value="1"/>
</dbReference>
<comment type="similarity">
    <text evidence="2">Belongs to the bacterial solute-binding protein 5 family.</text>
</comment>
<protein>
    <submittedName>
        <fullName evidence="6">Twin-arginine translocation signal domain-containing protein</fullName>
    </submittedName>
</protein>
<dbReference type="AlphaFoldDB" id="A0AAE2ZRU1"/>
<dbReference type="Proteomes" id="UP001196509">
    <property type="component" value="Unassembled WGS sequence"/>
</dbReference>
<comment type="caution">
    <text evidence="6">The sequence shown here is derived from an EMBL/GenBank/DDBJ whole genome shotgun (WGS) entry which is preliminary data.</text>
</comment>
<dbReference type="Gene3D" id="3.90.76.10">
    <property type="entry name" value="Dipeptide-binding Protein, Domain 1"/>
    <property type="match status" value="1"/>
</dbReference>
<evidence type="ECO:0000256" key="2">
    <source>
        <dbReference type="ARBA" id="ARBA00005695"/>
    </source>
</evidence>
<dbReference type="PANTHER" id="PTHR30290:SF38">
    <property type="entry name" value="D,D-DIPEPTIDE-BINDING PERIPLASMIC PROTEIN DDPA-RELATED"/>
    <property type="match status" value="1"/>
</dbReference>
<feature type="signal peptide" evidence="4">
    <location>
        <begin position="1"/>
        <end position="33"/>
    </location>
</feature>
<name>A0AAE2ZRU1_9HYPH</name>
<evidence type="ECO:0000256" key="1">
    <source>
        <dbReference type="ARBA" id="ARBA00004418"/>
    </source>
</evidence>
<comment type="subcellular location">
    <subcellularLocation>
        <location evidence="1">Periplasm</location>
    </subcellularLocation>
</comment>
<sequence>MSHLIRPTRRGFMTGAAALAGAATLRFPTPALAQSDRPDLVIAVQGLVDNLEPIAAISNVGMRVVNAMYDTLLYRNFLANPDGSGAVIEPGLATNVERLNDHTVRVTLRDDVVFHNGEPMTAQDVAFSFGYDRMFGPEPLTPRAAYFRPDLAEVSVIDDSTVEFVTNGPDYAMEKRLASWIGWVVPEGYFRDKGLDGFGTAPIGTGPYKLKEFLRGDRVVLEANDDYWRGRPTARTVTFVVVPETATRVAGLISGEYHIACALNPDNIPLLQRYEEVEGRGAQIENTHLVVHNQVDNVLADKRVRRAMHKCIDRDALNTALWAGLAGVTNGFQLPMQGEAYDPGRAPYRQDIEGAKALLAEAGYSGEPITYRTLNDYYVNSVAAAQAMQQWWQEAGLNVEIEIKENWGQVTGDGLMSRNWSNGFPLTDPVTPLTTDWHEGSNVQKNYGWKAPEEFNALLGKIRSMPNSPERSAAFQRALDIFDDEAPGTPLYRPYELYGIQSSIGWSPVTFEWMELRPHNLAFD</sequence>
<dbReference type="GO" id="GO:0043190">
    <property type="term" value="C:ATP-binding cassette (ABC) transporter complex"/>
    <property type="evidence" value="ECO:0007669"/>
    <property type="project" value="InterPro"/>
</dbReference>
<keyword evidence="7" id="KW-1185">Reference proteome</keyword>